<keyword evidence="4" id="KW-0274">FAD</keyword>
<keyword evidence="10" id="KW-1185">Reference proteome</keyword>
<dbReference type="GO" id="GO:1903457">
    <property type="term" value="P:lactate catabolic process"/>
    <property type="evidence" value="ECO:0007669"/>
    <property type="project" value="TreeGrafter"/>
</dbReference>
<dbReference type="Gene3D" id="1.10.45.10">
    <property type="entry name" value="Vanillyl-alcohol Oxidase, Chain A, domain 4"/>
    <property type="match status" value="1"/>
</dbReference>
<dbReference type="InterPro" id="IPR004113">
    <property type="entry name" value="FAD-bd_oxidored_4_C"/>
</dbReference>
<sequence length="465" mass="50526">MLTKTLLKEIPADCAAEIKALFGERFSISPPILDHHGRDESPYPLLAPQAVVFANTTEEVAALVKICDRFEVPIIPFGAGTSLEGHILPIHGGIALDLNNMNRVIAIHPEDMMVTVEPAVRRKQLNAELKDTGYFFPVDPGADASIGGMCATRASGTNAVRYGTMRENVLALTVVTASGEIIRTGTQAKKSSAGYDLTRLFVGSEGTLGIITEITLKIYPQPEEIAAAICSFSSVTEAVNAVIEVIQMGIPVARVELVDELAIAAINQHSKLSLKPSPTLFFEFIGSPHSVQEQAQHAQEIVKTHGGQDFEWAIHPEDRARLWHARHNAYFACLQLQAGCRIINTDVCVPISKLAQCIDETRKDLDGSWIKAPILGHVGDGNYHVLLVIDPDKPEDFQEAERLNAAIVQRALRLGGTCTGEHGVGMHKIDFLVDEHGAAAIDVMRTIKQALDPKNILNPGKMIRV</sequence>
<dbReference type="Pfam" id="PF02913">
    <property type="entry name" value="FAD-oxidase_C"/>
    <property type="match status" value="1"/>
</dbReference>
<dbReference type="SUPFAM" id="SSF55103">
    <property type="entry name" value="FAD-linked oxidases, C-terminal domain"/>
    <property type="match status" value="1"/>
</dbReference>
<dbReference type="SUPFAM" id="SSF56176">
    <property type="entry name" value="FAD-binding/transporter-associated domain-like"/>
    <property type="match status" value="1"/>
</dbReference>
<dbReference type="GO" id="GO:0071949">
    <property type="term" value="F:FAD binding"/>
    <property type="evidence" value="ECO:0007669"/>
    <property type="project" value="InterPro"/>
</dbReference>
<dbReference type="GO" id="GO:0004458">
    <property type="term" value="F:D-lactate dehydrogenase (cytochrome) activity"/>
    <property type="evidence" value="ECO:0007669"/>
    <property type="project" value="UniProtKB-EC"/>
</dbReference>
<comment type="similarity">
    <text evidence="2">Belongs to the FAD-binding oxidoreductase/transferase type 4 family.</text>
</comment>
<evidence type="ECO:0000256" key="6">
    <source>
        <dbReference type="ARBA" id="ARBA00023002"/>
    </source>
</evidence>
<dbReference type="PROSITE" id="PS51387">
    <property type="entry name" value="FAD_PCMH"/>
    <property type="match status" value="1"/>
</dbReference>
<dbReference type="InterPro" id="IPR016166">
    <property type="entry name" value="FAD-bd_PCMH"/>
</dbReference>
<dbReference type="InterPro" id="IPR016169">
    <property type="entry name" value="FAD-bd_PCMH_sub2"/>
</dbReference>
<evidence type="ECO:0000256" key="7">
    <source>
        <dbReference type="ARBA" id="ARBA00038897"/>
    </source>
</evidence>
<evidence type="ECO:0000256" key="1">
    <source>
        <dbReference type="ARBA" id="ARBA00001974"/>
    </source>
</evidence>
<dbReference type="InterPro" id="IPR006094">
    <property type="entry name" value="Oxid_FAD_bind_N"/>
</dbReference>
<dbReference type="OrthoDB" id="8522822at2"/>
<evidence type="ECO:0000256" key="2">
    <source>
        <dbReference type="ARBA" id="ARBA00008000"/>
    </source>
</evidence>
<dbReference type="Gene3D" id="3.30.70.2740">
    <property type="match status" value="1"/>
</dbReference>
<evidence type="ECO:0000256" key="5">
    <source>
        <dbReference type="ARBA" id="ARBA00022946"/>
    </source>
</evidence>
<dbReference type="InterPro" id="IPR016171">
    <property type="entry name" value="Vanillyl_alc_oxidase_C-sub2"/>
</dbReference>
<evidence type="ECO:0000313" key="10">
    <source>
        <dbReference type="Proteomes" id="UP000196880"/>
    </source>
</evidence>
<dbReference type="Pfam" id="PF01565">
    <property type="entry name" value="FAD_binding_4"/>
    <property type="match status" value="1"/>
</dbReference>
<evidence type="ECO:0000313" key="9">
    <source>
        <dbReference type="EMBL" id="OWF65509.1"/>
    </source>
</evidence>
<keyword evidence="6" id="KW-0560">Oxidoreductase</keyword>
<gene>
    <name evidence="9" type="ORF">B6A14_06855</name>
</gene>
<accession>A0A210RWY3</accession>
<dbReference type="EMBL" id="NAIA01000003">
    <property type="protein sequence ID" value="OWF65509.1"/>
    <property type="molecule type" value="Genomic_DNA"/>
</dbReference>
<reference evidence="9 10" key="1">
    <citation type="submission" date="2017-03" db="EMBL/GenBank/DDBJ databases">
        <title>New species Polynucleobacter sp. MWH-EgelM1-30-B4.</title>
        <authorList>
            <person name="Hahn M.W."/>
        </authorList>
    </citation>
    <scope>NUCLEOTIDE SEQUENCE [LARGE SCALE GENOMIC DNA]</scope>
    <source>
        <strain evidence="9 10">MWH-EgelM1-30-B4</strain>
    </source>
</reference>
<dbReference type="EC" id="1.1.2.4" evidence="7"/>
<dbReference type="Proteomes" id="UP000196880">
    <property type="component" value="Unassembled WGS sequence"/>
</dbReference>
<proteinExistence type="inferred from homology"/>
<organism evidence="9 10">
    <name type="scientific">Polynucleobacter hirudinilacicola</name>
    <dbReference type="NCBI Taxonomy" id="1743166"/>
    <lineage>
        <taxon>Bacteria</taxon>
        <taxon>Pseudomonadati</taxon>
        <taxon>Pseudomonadota</taxon>
        <taxon>Betaproteobacteria</taxon>
        <taxon>Burkholderiales</taxon>
        <taxon>Burkholderiaceae</taxon>
        <taxon>Polynucleobacter</taxon>
    </lineage>
</organism>
<dbReference type="PANTHER" id="PTHR11748:SF111">
    <property type="entry name" value="D-LACTATE DEHYDROGENASE, MITOCHONDRIAL-RELATED"/>
    <property type="match status" value="1"/>
</dbReference>
<evidence type="ECO:0000256" key="4">
    <source>
        <dbReference type="ARBA" id="ARBA00022827"/>
    </source>
</evidence>
<keyword evidence="5" id="KW-0809">Transit peptide</keyword>
<dbReference type="FunFam" id="3.30.465.10:FF:000016">
    <property type="entry name" value="probable D-lactate dehydrogenase, mitochondrial"/>
    <property type="match status" value="1"/>
</dbReference>
<keyword evidence="3" id="KW-0285">Flavoprotein</keyword>
<protein>
    <recommendedName>
        <fullName evidence="7">D-lactate dehydrogenase (cytochrome)</fullName>
        <ecNumber evidence="7">1.1.2.4</ecNumber>
    </recommendedName>
</protein>
<comment type="caution">
    <text evidence="9">The sequence shown here is derived from an EMBL/GenBank/DDBJ whole genome shotgun (WGS) entry which is preliminary data.</text>
</comment>
<dbReference type="GO" id="GO:0008720">
    <property type="term" value="F:D-lactate dehydrogenase (NAD+) activity"/>
    <property type="evidence" value="ECO:0007669"/>
    <property type="project" value="TreeGrafter"/>
</dbReference>
<dbReference type="InterPro" id="IPR016164">
    <property type="entry name" value="FAD-linked_Oxase-like_C"/>
</dbReference>
<evidence type="ECO:0000256" key="3">
    <source>
        <dbReference type="ARBA" id="ARBA00022630"/>
    </source>
</evidence>
<dbReference type="PANTHER" id="PTHR11748">
    <property type="entry name" value="D-LACTATE DEHYDROGENASE"/>
    <property type="match status" value="1"/>
</dbReference>
<evidence type="ECO:0000259" key="8">
    <source>
        <dbReference type="PROSITE" id="PS51387"/>
    </source>
</evidence>
<dbReference type="RefSeq" id="WP_087909750.1">
    <property type="nucleotide sequence ID" value="NZ_NAIA01000003.1"/>
</dbReference>
<feature type="domain" description="FAD-binding PCMH-type" evidence="8">
    <location>
        <begin position="44"/>
        <end position="221"/>
    </location>
</feature>
<name>A0A210RWY3_9BURK</name>
<dbReference type="AlphaFoldDB" id="A0A210RWY3"/>
<dbReference type="Gene3D" id="3.30.465.10">
    <property type="match status" value="1"/>
</dbReference>
<dbReference type="FunFam" id="1.10.45.10:FF:000001">
    <property type="entry name" value="D-lactate dehydrogenase mitochondrial"/>
    <property type="match status" value="1"/>
</dbReference>
<comment type="cofactor">
    <cofactor evidence="1">
        <name>FAD</name>
        <dbReference type="ChEBI" id="CHEBI:57692"/>
    </cofactor>
</comment>
<dbReference type="InterPro" id="IPR036318">
    <property type="entry name" value="FAD-bd_PCMH-like_sf"/>
</dbReference>
<dbReference type="FunFam" id="3.30.70.2740:FF:000001">
    <property type="entry name" value="D-lactate dehydrogenase mitochondrial"/>
    <property type="match status" value="1"/>
</dbReference>